<evidence type="ECO:0000256" key="1">
    <source>
        <dbReference type="ARBA" id="ARBA00023015"/>
    </source>
</evidence>
<dbReference type="Proteomes" id="UP000634136">
    <property type="component" value="Unassembled WGS sequence"/>
</dbReference>
<dbReference type="EMBL" id="JAAIUW010000013">
    <property type="protein sequence ID" value="KAF7803066.1"/>
    <property type="molecule type" value="Genomic_DNA"/>
</dbReference>
<accession>A0A834SGW0</accession>
<dbReference type="PANTHER" id="PTHR33124">
    <property type="entry name" value="TRANSCRIPTION FACTOR IBH1-LIKE 1"/>
    <property type="match status" value="1"/>
</dbReference>
<feature type="compositionally biased region" description="Basic residues" evidence="3">
    <location>
        <begin position="1"/>
        <end position="23"/>
    </location>
</feature>
<evidence type="ECO:0000256" key="2">
    <source>
        <dbReference type="ARBA" id="ARBA00023163"/>
    </source>
</evidence>
<evidence type="ECO:0000313" key="5">
    <source>
        <dbReference type="Proteomes" id="UP000634136"/>
    </source>
</evidence>
<keyword evidence="1" id="KW-0805">Transcription regulation</keyword>
<dbReference type="GO" id="GO:0006355">
    <property type="term" value="P:regulation of DNA-templated transcription"/>
    <property type="evidence" value="ECO:0007669"/>
    <property type="project" value="InterPro"/>
</dbReference>
<evidence type="ECO:0000256" key="3">
    <source>
        <dbReference type="SAM" id="MobiDB-lite"/>
    </source>
</evidence>
<proteinExistence type="predicted"/>
<dbReference type="PANTHER" id="PTHR33124:SF57">
    <property type="entry name" value="TRANSCRIPTION FACTOR UPBEAT-LIKE PROTEIN"/>
    <property type="match status" value="1"/>
</dbReference>
<organism evidence="4 5">
    <name type="scientific">Senna tora</name>
    <dbReference type="NCBI Taxonomy" id="362788"/>
    <lineage>
        <taxon>Eukaryota</taxon>
        <taxon>Viridiplantae</taxon>
        <taxon>Streptophyta</taxon>
        <taxon>Embryophyta</taxon>
        <taxon>Tracheophyta</taxon>
        <taxon>Spermatophyta</taxon>
        <taxon>Magnoliopsida</taxon>
        <taxon>eudicotyledons</taxon>
        <taxon>Gunneridae</taxon>
        <taxon>Pentapetalae</taxon>
        <taxon>rosids</taxon>
        <taxon>fabids</taxon>
        <taxon>Fabales</taxon>
        <taxon>Fabaceae</taxon>
        <taxon>Caesalpinioideae</taxon>
        <taxon>Cassia clade</taxon>
        <taxon>Senna</taxon>
    </lineage>
</organism>
<feature type="region of interest" description="Disordered" evidence="3">
    <location>
        <begin position="1"/>
        <end position="38"/>
    </location>
</feature>
<dbReference type="AlphaFoldDB" id="A0A834SGW0"/>
<gene>
    <name evidence="4" type="ORF">G2W53_042177</name>
</gene>
<comment type="caution">
    <text evidence="4">The sequence shown here is derived from an EMBL/GenBank/DDBJ whole genome shotgun (WGS) entry which is preliminary data.</text>
</comment>
<protein>
    <submittedName>
        <fullName evidence="4">Transcription factor UPBEAT1</fullName>
    </submittedName>
</protein>
<sequence length="116" mass="13048">MSLHTKKSYKLSVKRARRRRRPGRTSSSRLRGGRTTTTSRRSCFKLIEGGKSKLSDKLKALKELIPAQSGGKIVKADQLFQETADYIVLLRTRVVILQKLIELYGNGSENNENAVS</sequence>
<feature type="compositionally biased region" description="Low complexity" evidence="3">
    <location>
        <begin position="24"/>
        <end position="38"/>
    </location>
</feature>
<reference evidence="4" key="1">
    <citation type="submission" date="2020-09" db="EMBL/GenBank/DDBJ databases">
        <title>Genome-Enabled Discovery of Anthraquinone Biosynthesis in Senna tora.</title>
        <authorList>
            <person name="Kang S.-H."/>
            <person name="Pandey R.P."/>
            <person name="Lee C.-M."/>
            <person name="Sim J.-S."/>
            <person name="Jeong J.-T."/>
            <person name="Choi B.-S."/>
            <person name="Jung M."/>
            <person name="Ginzburg D."/>
            <person name="Zhao K."/>
            <person name="Won S.Y."/>
            <person name="Oh T.-J."/>
            <person name="Yu Y."/>
            <person name="Kim N.-H."/>
            <person name="Lee O.R."/>
            <person name="Lee T.-H."/>
            <person name="Bashyal P."/>
            <person name="Kim T.-S."/>
            <person name="Lee W.-H."/>
            <person name="Kawkins C."/>
            <person name="Kim C.-K."/>
            <person name="Kim J.S."/>
            <person name="Ahn B.O."/>
            <person name="Rhee S.Y."/>
            <person name="Sohng J.K."/>
        </authorList>
    </citation>
    <scope>NUCLEOTIDE SEQUENCE</scope>
    <source>
        <tissue evidence="4">Leaf</tissue>
    </source>
</reference>
<dbReference type="OrthoDB" id="994442at2759"/>
<name>A0A834SGW0_9FABA</name>
<dbReference type="InterPro" id="IPR044660">
    <property type="entry name" value="IBH1-like"/>
</dbReference>
<keyword evidence="2" id="KW-0804">Transcription</keyword>
<keyword evidence="5" id="KW-1185">Reference proteome</keyword>
<evidence type="ECO:0000313" key="4">
    <source>
        <dbReference type="EMBL" id="KAF7803066.1"/>
    </source>
</evidence>